<gene>
    <name evidence="2" type="ORF">EDF62_1402</name>
</gene>
<dbReference type="Pfam" id="PF15534">
    <property type="entry name" value="Ntox35"/>
    <property type="match status" value="1"/>
</dbReference>
<evidence type="ECO:0000313" key="3">
    <source>
        <dbReference type="Proteomes" id="UP000295601"/>
    </source>
</evidence>
<keyword evidence="3" id="KW-1185">Reference proteome</keyword>
<protein>
    <submittedName>
        <fullName evidence="2">Putative RNase toxin 35 of polymorphic toxin system</fullName>
    </submittedName>
</protein>
<organism evidence="2 3">
    <name type="scientific">Leucobacter luti</name>
    <dbReference type="NCBI Taxonomy" id="340320"/>
    <lineage>
        <taxon>Bacteria</taxon>
        <taxon>Bacillati</taxon>
        <taxon>Actinomycetota</taxon>
        <taxon>Actinomycetes</taxon>
        <taxon>Micrococcales</taxon>
        <taxon>Microbacteriaceae</taxon>
        <taxon>Leucobacter</taxon>
    </lineage>
</organism>
<comment type="caution">
    <text evidence="2">The sequence shown here is derived from an EMBL/GenBank/DDBJ whole genome shotgun (WGS) entry which is preliminary data.</text>
</comment>
<dbReference type="AlphaFoldDB" id="A0A4R6S2C7"/>
<dbReference type="InterPro" id="IPR029109">
    <property type="entry name" value="Ntox35"/>
</dbReference>
<evidence type="ECO:0000259" key="1">
    <source>
        <dbReference type="Pfam" id="PF15534"/>
    </source>
</evidence>
<accession>A0A4R6S2C7</accession>
<sequence length="235" mass="25659">MVVCTHYGGGVSQGHVLHWLMDGPTCRRRPVRVRDGPVPQLRVRKPWPRVTPATASAASPYALSAPTQLVVAADPALVATAHTGDPILVRAGALPMREQIINVAVLHSLIPQAFPAGQTTPAFWGILIKLLQRGWKYISQPAQKIGVQSGTKRFLLKQNAAKWSHIMAPKHKWSAVGARTKTQVANVMAKTMSAGRHTLYKGNPRVGIATMKYKGRSISVTYDIKTKRVGNGWVR</sequence>
<dbReference type="EMBL" id="SNYA01000003">
    <property type="protein sequence ID" value="TDP93423.1"/>
    <property type="molecule type" value="Genomic_DNA"/>
</dbReference>
<evidence type="ECO:0000313" key="2">
    <source>
        <dbReference type="EMBL" id="TDP93423.1"/>
    </source>
</evidence>
<feature type="domain" description="Bacterial toxin 35" evidence="1">
    <location>
        <begin position="159"/>
        <end position="226"/>
    </location>
</feature>
<dbReference type="Proteomes" id="UP000295601">
    <property type="component" value="Unassembled WGS sequence"/>
</dbReference>
<name>A0A4R6S2C7_9MICO</name>
<proteinExistence type="predicted"/>
<reference evidence="2 3" key="1">
    <citation type="submission" date="2019-03" db="EMBL/GenBank/DDBJ databases">
        <title>Genomic analyses of the natural microbiome of Caenorhabditis elegans.</title>
        <authorList>
            <person name="Samuel B."/>
        </authorList>
    </citation>
    <scope>NUCLEOTIDE SEQUENCE [LARGE SCALE GENOMIC DNA]</scope>
    <source>
        <strain evidence="2 3">JUb18</strain>
    </source>
</reference>